<feature type="transmembrane region" description="Helical" evidence="1">
    <location>
        <begin position="6"/>
        <end position="23"/>
    </location>
</feature>
<gene>
    <name evidence="2" type="ORF">SAMN05216218_107111</name>
</gene>
<sequence>MPSTVVHLAFAGILAAAVLGDAFSRRSLTVVFAVVIFADLDVFVGLAVPGAHRAAFHTLLIPVVAGGLLYSDLRRDRPWLTDRFGGRAPRVAWVSLLAFTFAAVGLDLFTTWGANPFYPLHDQFYSVDGTLEYSTQRGLVQTFVEIGTDPVSDGTGTQALGTTDSYHVNSGVDPTAGREPETVDRVFPVAQSGWQLLLVLTSPVVLWARARQN</sequence>
<dbReference type="Proteomes" id="UP000199076">
    <property type="component" value="Unassembled WGS sequence"/>
</dbReference>
<evidence type="ECO:0000313" key="2">
    <source>
        <dbReference type="EMBL" id="SDF55970.1"/>
    </source>
</evidence>
<dbReference type="OrthoDB" id="252570at2157"/>
<accession>A0A1G7M440</accession>
<keyword evidence="1" id="KW-0472">Membrane</keyword>
<name>A0A1G7M440_9EURY</name>
<dbReference type="InterPro" id="IPR007404">
    <property type="entry name" value="YdjM-like"/>
</dbReference>
<keyword evidence="3" id="KW-1185">Reference proteome</keyword>
<keyword evidence="1" id="KW-1133">Transmembrane helix</keyword>
<keyword evidence="1" id="KW-0812">Transmembrane</keyword>
<feature type="transmembrane region" description="Helical" evidence="1">
    <location>
        <begin position="30"/>
        <end position="48"/>
    </location>
</feature>
<dbReference type="Pfam" id="PF04307">
    <property type="entry name" value="YdjM"/>
    <property type="match status" value="1"/>
</dbReference>
<reference evidence="3" key="1">
    <citation type="submission" date="2016-10" db="EMBL/GenBank/DDBJ databases">
        <authorList>
            <person name="Varghese N."/>
            <person name="Submissions S."/>
        </authorList>
    </citation>
    <scope>NUCLEOTIDE SEQUENCE [LARGE SCALE GENOMIC DNA]</scope>
    <source>
        <strain evidence="3">IBRC-M 10760</strain>
    </source>
</reference>
<evidence type="ECO:0000313" key="3">
    <source>
        <dbReference type="Proteomes" id="UP000199076"/>
    </source>
</evidence>
<dbReference type="RefSeq" id="WP_092691675.1">
    <property type="nucleotide sequence ID" value="NZ_FNBK01000007.1"/>
</dbReference>
<feature type="transmembrane region" description="Helical" evidence="1">
    <location>
        <begin position="54"/>
        <end position="70"/>
    </location>
</feature>
<organism evidence="2 3">
    <name type="scientific">Halorientalis regularis</name>
    <dbReference type="NCBI Taxonomy" id="660518"/>
    <lineage>
        <taxon>Archaea</taxon>
        <taxon>Methanobacteriati</taxon>
        <taxon>Methanobacteriota</taxon>
        <taxon>Stenosarchaea group</taxon>
        <taxon>Halobacteria</taxon>
        <taxon>Halobacteriales</taxon>
        <taxon>Haloarculaceae</taxon>
        <taxon>Halorientalis</taxon>
    </lineage>
</organism>
<feature type="transmembrane region" description="Helical" evidence="1">
    <location>
        <begin position="192"/>
        <end position="210"/>
    </location>
</feature>
<protein>
    <recommendedName>
        <fullName evidence="4">LexA-binding, inner membrane-associated hydrolase</fullName>
    </recommendedName>
</protein>
<dbReference type="EMBL" id="FNBK01000007">
    <property type="protein sequence ID" value="SDF55970.1"/>
    <property type="molecule type" value="Genomic_DNA"/>
</dbReference>
<dbReference type="AlphaFoldDB" id="A0A1G7M440"/>
<evidence type="ECO:0000256" key="1">
    <source>
        <dbReference type="SAM" id="Phobius"/>
    </source>
</evidence>
<feature type="transmembrane region" description="Helical" evidence="1">
    <location>
        <begin position="91"/>
        <end position="114"/>
    </location>
</feature>
<proteinExistence type="predicted"/>
<evidence type="ECO:0008006" key="4">
    <source>
        <dbReference type="Google" id="ProtNLM"/>
    </source>
</evidence>